<keyword evidence="3" id="KW-1185">Reference proteome</keyword>
<feature type="non-terminal residue" evidence="2">
    <location>
        <position position="1"/>
    </location>
</feature>
<evidence type="ECO:0000313" key="3">
    <source>
        <dbReference type="Proteomes" id="UP000789901"/>
    </source>
</evidence>
<evidence type="ECO:0000313" key="2">
    <source>
        <dbReference type="EMBL" id="CAG8782750.1"/>
    </source>
</evidence>
<reference evidence="2 3" key="1">
    <citation type="submission" date="2021-06" db="EMBL/GenBank/DDBJ databases">
        <authorList>
            <person name="Kallberg Y."/>
            <person name="Tangrot J."/>
            <person name="Rosling A."/>
        </authorList>
    </citation>
    <scope>NUCLEOTIDE SEQUENCE [LARGE SCALE GENOMIC DNA]</scope>
    <source>
        <strain evidence="2 3">120-4 pot B 10/14</strain>
    </source>
</reference>
<gene>
    <name evidence="2" type="ORF">GMARGA_LOCUS19969</name>
</gene>
<dbReference type="Proteomes" id="UP000789901">
    <property type="component" value="Unassembled WGS sequence"/>
</dbReference>
<feature type="region of interest" description="Disordered" evidence="1">
    <location>
        <begin position="1"/>
        <end position="24"/>
    </location>
</feature>
<dbReference type="EMBL" id="CAJVQB010017102">
    <property type="protein sequence ID" value="CAG8782750.1"/>
    <property type="molecule type" value="Genomic_DNA"/>
</dbReference>
<comment type="caution">
    <text evidence="2">The sequence shown here is derived from an EMBL/GenBank/DDBJ whole genome shotgun (WGS) entry which is preliminary data.</text>
</comment>
<protein>
    <submittedName>
        <fullName evidence="2">38351_t:CDS:1</fullName>
    </submittedName>
</protein>
<sequence>SVNDDSSKKVETKNSDSCKEKGDSVSDLYYEDFHSSKRVRVVDEKDDYFEYCDEGTSECNKDSTVEGDKFKENIARNIRSSKCSFEGLNKGKEKVVQPVVHNTRKWSESSKNFIFTYDEICYNCD</sequence>
<organism evidence="2 3">
    <name type="scientific">Gigaspora margarita</name>
    <dbReference type="NCBI Taxonomy" id="4874"/>
    <lineage>
        <taxon>Eukaryota</taxon>
        <taxon>Fungi</taxon>
        <taxon>Fungi incertae sedis</taxon>
        <taxon>Mucoromycota</taxon>
        <taxon>Glomeromycotina</taxon>
        <taxon>Glomeromycetes</taxon>
        <taxon>Diversisporales</taxon>
        <taxon>Gigasporaceae</taxon>
        <taxon>Gigaspora</taxon>
    </lineage>
</organism>
<name>A0ABN7VMP5_GIGMA</name>
<accession>A0ABN7VMP5</accession>
<proteinExistence type="predicted"/>
<evidence type="ECO:0000256" key="1">
    <source>
        <dbReference type="SAM" id="MobiDB-lite"/>
    </source>
</evidence>